<comment type="caution">
    <text evidence="2">The sequence shown here is derived from an EMBL/GenBank/DDBJ whole genome shotgun (WGS) entry which is preliminary data.</text>
</comment>
<feature type="compositionally biased region" description="Low complexity" evidence="1">
    <location>
        <begin position="366"/>
        <end position="393"/>
    </location>
</feature>
<keyword evidence="3" id="KW-1185">Reference proteome</keyword>
<feature type="compositionally biased region" description="Polar residues" evidence="1">
    <location>
        <begin position="219"/>
        <end position="237"/>
    </location>
</feature>
<feature type="region of interest" description="Disordered" evidence="1">
    <location>
        <begin position="249"/>
        <end position="289"/>
    </location>
</feature>
<sequence length="503" mass="55589">MPPKYRLSEYQKIRRDVFPAGKFSDEIPETSSSDNEQITKDRVPKPKVLKKSQKEQKPEAQLTSGSHVSETVKESLPSLAASDKNDIPPIFPFRSTQTATETPSLYSRTFRTKPTESSFLGARHNQQVAAVPGAWNSFEPSPDDASTFADDNLYNSRLVRNSCKTNFQLAQQTPLPTGSWTDHSNDDEDTATVVDEEMYDAELARTTSGSDTNTHDHANPQNVSGLHPSGNPQERITYGFSYTTSFGSDAPANASTPQSSFQQHSQLNNPSTSQNPYFTPQPSFQQNPQLINTNTSFKDILVLRQMAGYSFHAPSKTLLPCTRASIGDTMQLRRQAEKLSEYDESEAVFDALGNRIERMVSDRLPSGARSGSTSSSTSASTSTSISVSRSDSSANPTQNRAAKVKARKVKKAAVRKAQAQAKEGSVDVEKVVIESAKKLRDWLEAHLDERVELGEARGWLEHEVEWANWFVEAAEKGVLHLKVLGCQCKPSWEDSIGEHRIGN</sequence>
<dbReference type="OrthoDB" id="3753493at2759"/>
<proteinExistence type="predicted"/>
<organism evidence="2 3">
    <name type="scientific">Periconia digitata</name>
    <dbReference type="NCBI Taxonomy" id="1303443"/>
    <lineage>
        <taxon>Eukaryota</taxon>
        <taxon>Fungi</taxon>
        <taxon>Dikarya</taxon>
        <taxon>Ascomycota</taxon>
        <taxon>Pezizomycotina</taxon>
        <taxon>Dothideomycetes</taxon>
        <taxon>Pleosporomycetidae</taxon>
        <taxon>Pleosporales</taxon>
        <taxon>Massarineae</taxon>
        <taxon>Periconiaceae</taxon>
        <taxon>Periconia</taxon>
    </lineage>
</organism>
<evidence type="ECO:0000313" key="3">
    <source>
        <dbReference type="Proteomes" id="UP001152607"/>
    </source>
</evidence>
<accession>A0A9W4UCH7</accession>
<dbReference type="Proteomes" id="UP001152607">
    <property type="component" value="Unassembled WGS sequence"/>
</dbReference>
<name>A0A9W4UCH7_9PLEO</name>
<feature type="region of interest" description="Disordered" evidence="1">
    <location>
        <begin position="206"/>
        <end position="237"/>
    </location>
</feature>
<feature type="region of interest" description="Disordered" evidence="1">
    <location>
        <begin position="18"/>
        <end position="94"/>
    </location>
</feature>
<reference evidence="2" key="1">
    <citation type="submission" date="2023-01" db="EMBL/GenBank/DDBJ databases">
        <authorList>
            <person name="Van Ghelder C."/>
            <person name="Rancurel C."/>
        </authorList>
    </citation>
    <scope>NUCLEOTIDE SEQUENCE</scope>
    <source>
        <strain evidence="2">CNCM I-4278</strain>
    </source>
</reference>
<feature type="region of interest" description="Disordered" evidence="1">
    <location>
        <begin position="360"/>
        <end position="407"/>
    </location>
</feature>
<gene>
    <name evidence="2" type="ORF">PDIGIT_LOCUS6530</name>
</gene>
<dbReference type="AlphaFoldDB" id="A0A9W4UCH7"/>
<dbReference type="EMBL" id="CAOQHR010000004">
    <property type="protein sequence ID" value="CAI6333490.1"/>
    <property type="molecule type" value="Genomic_DNA"/>
</dbReference>
<evidence type="ECO:0000256" key="1">
    <source>
        <dbReference type="SAM" id="MobiDB-lite"/>
    </source>
</evidence>
<evidence type="ECO:0000313" key="2">
    <source>
        <dbReference type="EMBL" id="CAI6333490.1"/>
    </source>
</evidence>
<protein>
    <submittedName>
        <fullName evidence="2">Uncharacterized protein</fullName>
    </submittedName>
</protein>